<accession>A0A6N2KQK4</accession>
<keyword evidence="1" id="KW-1133">Transmembrane helix</keyword>
<sequence length="66" mass="7689">MEILLASPYSLYAPYSLYWHSILRLEAFFVFSCDKGCCYICICLIYFTSKHSRCTRAVEGNQDICM</sequence>
<protein>
    <submittedName>
        <fullName evidence="2">Uncharacterized protein</fullName>
    </submittedName>
</protein>
<keyword evidence="1" id="KW-0812">Transmembrane</keyword>
<reference evidence="2" key="1">
    <citation type="submission" date="2019-03" db="EMBL/GenBank/DDBJ databases">
        <authorList>
            <person name="Mank J."/>
            <person name="Almeida P."/>
        </authorList>
    </citation>
    <scope>NUCLEOTIDE SEQUENCE</scope>
    <source>
        <strain evidence="2">78183</strain>
    </source>
</reference>
<keyword evidence="1" id="KW-0472">Membrane</keyword>
<name>A0A6N2KQK4_SALVM</name>
<gene>
    <name evidence="2" type="ORF">SVIM_LOCUS81369</name>
</gene>
<dbReference type="AlphaFoldDB" id="A0A6N2KQK4"/>
<organism evidence="2">
    <name type="scientific">Salix viminalis</name>
    <name type="common">Common osier</name>
    <name type="synonym">Basket willow</name>
    <dbReference type="NCBI Taxonomy" id="40686"/>
    <lineage>
        <taxon>Eukaryota</taxon>
        <taxon>Viridiplantae</taxon>
        <taxon>Streptophyta</taxon>
        <taxon>Embryophyta</taxon>
        <taxon>Tracheophyta</taxon>
        <taxon>Spermatophyta</taxon>
        <taxon>Magnoliopsida</taxon>
        <taxon>eudicotyledons</taxon>
        <taxon>Gunneridae</taxon>
        <taxon>Pentapetalae</taxon>
        <taxon>rosids</taxon>
        <taxon>fabids</taxon>
        <taxon>Malpighiales</taxon>
        <taxon>Salicaceae</taxon>
        <taxon>Saliceae</taxon>
        <taxon>Salix</taxon>
    </lineage>
</organism>
<feature type="transmembrane region" description="Helical" evidence="1">
    <location>
        <begin position="27"/>
        <end position="47"/>
    </location>
</feature>
<evidence type="ECO:0000256" key="1">
    <source>
        <dbReference type="SAM" id="Phobius"/>
    </source>
</evidence>
<evidence type="ECO:0000313" key="2">
    <source>
        <dbReference type="EMBL" id="VFU27358.1"/>
    </source>
</evidence>
<proteinExistence type="predicted"/>
<dbReference type="EMBL" id="CAADRP010000358">
    <property type="protein sequence ID" value="VFU27358.1"/>
    <property type="molecule type" value="Genomic_DNA"/>
</dbReference>